<evidence type="ECO:0000256" key="1">
    <source>
        <dbReference type="SAM" id="MobiDB-lite"/>
    </source>
</evidence>
<feature type="transmembrane region" description="Helical" evidence="2">
    <location>
        <begin position="167"/>
        <end position="185"/>
    </location>
</feature>
<keyword evidence="2" id="KW-0472">Membrane</keyword>
<accession>A0A845MEU6</accession>
<keyword evidence="2" id="KW-0812">Transmembrane</keyword>
<name>A0A845MEU6_9PROT</name>
<evidence type="ECO:0000313" key="4">
    <source>
        <dbReference type="Proteomes" id="UP000445696"/>
    </source>
</evidence>
<feature type="region of interest" description="Disordered" evidence="1">
    <location>
        <begin position="296"/>
        <end position="372"/>
    </location>
</feature>
<sequence length="372" mass="41746">MLDRIINNIIEELTLKEDNVFFPRFSALRIGLSADAADYLVEKIFTPNQARQITENLNEAYENYRATFGDKKRSDAEQEDIKTAFIEDISHQIGNRTKKYVNLENFNFGIVQHANDVILVGDINQHKSMHRSESFKYICNNKSLAVYVLLLIIIVLSLVLLSKEIPILAAIIVFFSVICCGCVYFSNVAQSGNRWTNDILENQMRQVLLDDIFGPDFSYLGMRLKALPDQENMPDVSALDLIREAINIPGIAKLLMTLDPEFSRDLALLTAEFVYPPDLMPIFAASVGLQYIPRSSDHEITHPSDDDEHDSAEKKEEEPNLDTETPGNTDDAPLTGFTTAGMQLDITESDGDSEEKQGGGQVEINIDVTESD</sequence>
<dbReference type="Proteomes" id="UP000445696">
    <property type="component" value="Unassembled WGS sequence"/>
</dbReference>
<proteinExistence type="predicted"/>
<protein>
    <submittedName>
        <fullName evidence="3">Uncharacterized protein</fullName>
    </submittedName>
</protein>
<keyword evidence="4" id="KW-1185">Reference proteome</keyword>
<evidence type="ECO:0000313" key="3">
    <source>
        <dbReference type="EMBL" id="MZR22201.1"/>
    </source>
</evidence>
<dbReference type="EMBL" id="WTVA01000003">
    <property type="protein sequence ID" value="MZR22201.1"/>
    <property type="molecule type" value="Genomic_DNA"/>
</dbReference>
<gene>
    <name evidence="3" type="ORF">GQF03_07660</name>
</gene>
<feature type="transmembrane region" description="Helical" evidence="2">
    <location>
        <begin position="144"/>
        <end position="161"/>
    </location>
</feature>
<evidence type="ECO:0000256" key="2">
    <source>
        <dbReference type="SAM" id="Phobius"/>
    </source>
</evidence>
<reference evidence="3 4" key="1">
    <citation type="journal article" date="2014" name="Int. J. Syst. Evol. Microbiol.">
        <title>Sneathiella chungangensis sp. nov., isolated from a marine sand, and emended description of the genus Sneathiella.</title>
        <authorList>
            <person name="Siamphan C."/>
            <person name="Kim H."/>
            <person name="Lee J.S."/>
            <person name="Kim W."/>
        </authorList>
    </citation>
    <scope>NUCLEOTIDE SEQUENCE [LARGE SCALE GENOMIC DNA]</scope>
    <source>
        <strain evidence="3 4">KCTC 32476</strain>
    </source>
</reference>
<comment type="caution">
    <text evidence="3">The sequence shown here is derived from an EMBL/GenBank/DDBJ whole genome shotgun (WGS) entry which is preliminary data.</text>
</comment>
<organism evidence="3 4">
    <name type="scientific">Sneathiella chungangensis</name>
    <dbReference type="NCBI Taxonomy" id="1418234"/>
    <lineage>
        <taxon>Bacteria</taxon>
        <taxon>Pseudomonadati</taxon>
        <taxon>Pseudomonadota</taxon>
        <taxon>Alphaproteobacteria</taxon>
        <taxon>Sneathiellales</taxon>
        <taxon>Sneathiellaceae</taxon>
        <taxon>Sneathiella</taxon>
    </lineage>
</organism>
<dbReference type="AlphaFoldDB" id="A0A845MEU6"/>
<dbReference type="RefSeq" id="WP_161338657.1">
    <property type="nucleotide sequence ID" value="NZ_JBHSDG010000005.1"/>
</dbReference>
<keyword evidence="2" id="KW-1133">Transmembrane helix</keyword>